<evidence type="ECO:0000256" key="6">
    <source>
        <dbReference type="ARBA" id="ARBA00022553"/>
    </source>
</evidence>
<dbReference type="EC" id="2.7.13.3" evidence="3"/>
<keyword evidence="10" id="KW-0547">Nucleotide-binding</keyword>
<evidence type="ECO:0000256" key="4">
    <source>
        <dbReference type="ARBA" id="ARBA00022475"/>
    </source>
</evidence>
<dbReference type="GO" id="GO:0006355">
    <property type="term" value="P:regulation of DNA-templated transcription"/>
    <property type="evidence" value="ECO:0007669"/>
    <property type="project" value="InterPro"/>
</dbReference>
<dbReference type="SUPFAM" id="SSF55785">
    <property type="entry name" value="PYP-like sensor domain (PAS domain)"/>
    <property type="match status" value="4"/>
</dbReference>
<gene>
    <name evidence="17" type="ORF">G3I44_03785</name>
</gene>
<evidence type="ECO:0000256" key="7">
    <source>
        <dbReference type="ARBA" id="ARBA00022679"/>
    </source>
</evidence>
<feature type="domain" description="PAS" evidence="15">
    <location>
        <begin position="373"/>
        <end position="443"/>
    </location>
</feature>
<dbReference type="PANTHER" id="PTHR43304:SF1">
    <property type="entry name" value="PAC DOMAIN-CONTAINING PROTEIN"/>
    <property type="match status" value="1"/>
</dbReference>
<comment type="subcellular location">
    <subcellularLocation>
        <location evidence="2">Cell inner membrane</location>
        <topology evidence="2">Multi-pass membrane protein</topology>
    </subcellularLocation>
</comment>
<feature type="domain" description="PAC" evidence="16">
    <location>
        <begin position="324"/>
        <end position="376"/>
    </location>
</feature>
<evidence type="ECO:0000256" key="1">
    <source>
        <dbReference type="ARBA" id="ARBA00000085"/>
    </source>
</evidence>
<dbReference type="PROSITE" id="PS50112">
    <property type="entry name" value="PAS"/>
    <property type="match status" value="3"/>
</dbReference>
<dbReference type="InterPro" id="IPR013655">
    <property type="entry name" value="PAS_fold_3"/>
</dbReference>
<dbReference type="Gene3D" id="3.30.450.20">
    <property type="entry name" value="PAS domain"/>
    <property type="match status" value="4"/>
</dbReference>
<dbReference type="Gene3D" id="3.30.565.10">
    <property type="entry name" value="Histidine kinase-like ATPase, C-terminal domain"/>
    <property type="match status" value="1"/>
</dbReference>
<evidence type="ECO:0000256" key="11">
    <source>
        <dbReference type="ARBA" id="ARBA00022777"/>
    </source>
</evidence>
<evidence type="ECO:0000256" key="13">
    <source>
        <dbReference type="ARBA" id="ARBA00023136"/>
    </source>
</evidence>
<feature type="domain" description="PAC" evidence="16">
    <location>
        <begin position="198"/>
        <end position="248"/>
    </location>
</feature>
<dbReference type="Pfam" id="PF02518">
    <property type="entry name" value="HATPase_c"/>
    <property type="match status" value="1"/>
</dbReference>
<dbReference type="InterPro" id="IPR036890">
    <property type="entry name" value="HATPase_C_sf"/>
</dbReference>
<dbReference type="PROSITE" id="PS50113">
    <property type="entry name" value="PAC"/>
    <property type="match status" value="2"/>
</dbReference>
<keyword evidence="11" id="KW-0418">Kinase</keyword>
<protein>
    <recommendedName>
        <fullName evidence="3">histidine kinase</fullName>
        <ecNumber evidence="3">2.7.13.3</ecNumber>
    </recommendedName>
</protein>
<dbReference type="InterPro" id="IPR004358">
    <property type="entry name" value="Sig_transdc_His_kin-like_C"/>
</dbReference>
<accession>A0A6C0UDN4</accession>
<organism evidence="17 18">
    <name type="scientific">Halogeometricum borinquense</name>
    <dbReference type="NCBI Taxonomy" id="60847"/>
    <lineage>
        <taxon>Archaea</taxon>
        <taxon>Methanobacteriati</taxon>
        <taxon>Methanobacteriota</taxon>
        <taxon>Stenosarchaea group</taxon>
        <taxon>Halobacteria</taxon>
        <taxon>Halobacteriales</taxon>
        <taxon>Haloferacaceae</taxon>
        <taxon>Halogeometricum</taxon>
    </lineage>
</organism>
<evidence type="ECO:0000256" key="5">
    <source>
        <dbReference type="ARBA" id="ARBA00022519"/>
    </source>
</evidence>
<dbReference type="NCBIfam" id="TIGR00229">
    <property type="entry name" value="sensory_box"/>
    <property type="match status" value="4"/>
</dbReference>
<keyword evidence="8" id="KW-0812">Transmembrane</keyword>
<dbReference type="SMART" id="SM00091">
    <property type="entry name" value="PAS"/>
    <property type="match status" value="4"/>
</dbReference>
<dbReference type="InterPro" id="IPR003594">
    <property type="entry name" value="HATPase_dom"/>
</dbReference>
<evidence type="ECO:0000256" key="3">
    <source>
        <dbReference type="ARBA" id="ARBA00012438"/>
    </source>
</evidence>
<dbReference type="InterPro" id="IPR035965">
    <property type="entry name" value="PAS-like_dom_sf"/>
</dbReference>
<evidence type="ECO:0000259" key="14">
    <source>
        <dbReference type="PROSITE" id="PS50109"/>
    </source>
</evidence>
<dbReference type="InterPro" id="IPR013767">
    <property type="entry name" value="PAS_fold"/>
</dbReference>
<evidence type="ECO:0000313" key="18">
    <source>
        <dbReference type="Proteomes" id="UP000465846"/>
    </source>
</evidence>
<evidence type="ECO:0000313" key="17">
    <source>
        <dbReference type="EMBL" id="QIB73482.1"/>
    </source>
</evidence>
<sequence>MYSTPLDPSRLELALENFGAILWEWELETNTAVVHPSADGFFGREISSFDELEEIIHPADRERVVESLESSLETESPFNLEFRIRDDDEVRVIETRGSIHWMPETESTHVVGIATDITERKRRETEFQMIVEQSSDAITVVDDDGVIEYASPAVRHVFGYDPDEILGTNISSLIPPSDRDDALSALFDSGTTDEQSPEQVEYRLRHSDGSVRWVESRVSPQEDAISGGFVINTHDVTDRVSVEQDLKRTDESRSLALKASQAGIWNWEIGTNRVNWHTSCERVFGVPEGEFEGTYDAFARRVHDDDLPMVEAAINRTINEGEPYHIDYRIVRDDGVERWISARGKLLTDSSGTPVRLLGVVIDITEQKEREQELKQYERIVETASDPIYALDGTGQFVLVNEALAEALGCSKEELVGSNIVDRLEPADVEASLRHIMALARGESDVSPMELSLLTPDGMRDYEVNISLAGEGEEADAPRTVGVARDVTDIREHERRLSVLDRVLRHNIRNKLNIILAYSRSLMEYPDETVQSHADGIRDAGEALASISESARQFKASTHPTQSRLYTADIADCVNRVADEARLQFPHATIKVDQEAELQAEVHEAFELALTELVENGIKHSDHAEPTVEITVEKCESTVSVQVRDDGPGLDDMERDVILNGEETALEHGSGLGLWLVRWTIDNSGGTIDVRDNDPTGTVVEARIPLESSE</sequence>
<keyword evidence="4" id="KW-1003">Cell membrane</keyword>
<dbReference type="FunFam" id="2.10.70.100:FF:000001">
    <property type="entry name" value="Sensory transduction histidine kinase"/>
    <property type="match status" value="1"/>
</dbReference>
<dbReference type="InterPro" id="IPR005467">
    <property type="entry name" value="His_kinase_dom"/>
</dbReference>
<feature type="domain" description="Histidine kinase" evidence="14">
    <location>
        <begin position="503"/>
        <end position="708"/>
    </location>
</feature>
<dbReference type="PRINTS" id="PR00344">
    <property type="entry name" value="BCTRLSENSOR"/>
</dbReference>
<dbReference type="InterPro" id="IPR052162">
    <property type="entry name" value="Sensor_kinase/Photoreceptor"/>
</dbReference>
<evidence type="ECO:0000256" key="12">
    <source>
        <dbReference type="ARBA" id="ARBA00022989"/>
    </source>
</evidence>
<comment type="catalytic activity">
    <reaction evidence="1">
        <text>ATP + protein L-histidine = ADP + protein N-phospho-L-histidine.</text>
        <dbReference type="EC" id="2.7.13.3"/>
    </reaction>
</comment>
<keyword evidence="12" id="KW-1133">Transmembrane helix</keyword>
<dbReference type="Pfam" id="PF08447">
    <property type="entry name" value="PAS_3"/>
    <property type="match status" value="2"/>
</dbReference>
<feature type="domain" description="PAS" evidence="15">
    <location>
        <begin position="123"/>
        <end position="186"/>
    </location>
</feature>
<evidence type="ECO:0000256" key="10">
    <source>
        <dbReference type="ARBA" id="ARBA00022741"/>
    </source>
</evidence>
<dbReference type="InterPro" id="IPR000700">
    <property type="entry name" value="PAS-assoc_C"/>
</dbReference>
<reference evidence="17 18" key="1">
    <citation type="submission" date="2020-02" db="EMBL/GenBank/DDBJ databases">
        <title>Whole genome sequence of Halogeometricum borinquense strain wsp4.</title>
        <authorList>
            <person name="Verma D.K."/>
            <person name="Gopal K."/>
            <person name="Prasad E.S."/>
        </authorList>
    </citation>
    <scope>NUCLEOTIDE SEQUENCE [LARGE SCALE GENOMIC DNA]</scope>
    <source>
        <strain evidence="18">wsp4</strain>
    </source>
</reference>
<name>A0A6C0UDN4_9EURY</name>
<dbReference type="SMART" id="SM00086">
    <property type="entry name" value="PAC"/>
    <property type="match status" value="4"/>
</dbReference>
<evidence type="ECO:0000256" key="2">
    <source>
        <dbReference type="ARBA" id="ARBA00004429"/>
    </source>
</evidence>
<dbReference type="SUPFAM" id="SSF55874">
    <property type="entry name" value="ATPase domain of HSP90 chaperone/DNA topoisomerase II/histidine kinase"/>
    <property type="match status" value="1"/>
</dbReference>
<dbReference type="GO" id="GO:0004673">
    <property type="term" value="F:protein histidine kinase activity"/>
    <property type="evidence" value="ECO:0007669"/>
    <property type="project" value="UniProtKB-EC"/>
</dbReference>
<keyword evidence="5" id="KW-0997">Cell inner membrane</keyword>
<dbReference type="Pfam" id="PF00989">
    <property type="entry name" value="PAS"/>
    <property type="match status" value="1"/>
</dbReference>
<keyword evidence="6" id="KW-0597">Phosphoprotein</keyword>
<dbReference type="PROSITE" id="PS50109">
    <property type="entry name" value="HIS_KIN"/>
    <property type="match status" value="1"/>
</dbReference>
<proteinExistence type="predicted"/>
<keyword evidence="13" id="KW-0472">Membrane</keyword>
<dbReference type="InterPro" id="IPR001610">
    <property type="entry name" value="PAC"/>
</dbReference>
<keyword evidence="7" id="KW-0808">Transferase</keyword>
<dbReference type="Pfam" id="PF13426">
    <property type="entry name" value="PAS_9"/>
    <property type="match status" value="1"/>
</dbReference>
<evidence type="ECO:0000259" key="15">
    <source>
        <dbReference type="PROSITE" id="PS50112"/>
    </source>
</evidence>
<dbReference type="GeneID" id="44078492"/>
<dbReference type="CDD" id="cd00130">
    <property type="entry name" value="PAS"/>
    <property type="match status" value="4"/>
</dbReference>
<dbReference type="GO" id="GO:0005886">
    <property type="term" value="C:plasma membrane"/>
    <property type="evidence" value="ECO:0007669"/>
    <property type="project" value="UniProtKB-SubCell"/>
</dbReference>
<dbReference type="SMART" id="SM00387">
    <property type="entry name" value="HATPase_c"/>
    <property type="match status" value="1"/>
</dbReference>
<evidence type="ECO:0000259" key="16">
    <source>
        <dbReference type="PROSITE" id="PS50113"/>
    </source>
</evidence>
<dbReference type="GO" id="GO:0000166">
    <property type="term" value="F:nucleotide binding"/>
    <property type="evidence" value="ECO:0007669"/>
    <property type="project" value="UniProtKB-KW"/>
</dbReference>
<dbReference type="EMBL" id="CP048739">
    <property type="protein sequence ID" value="QIB73482.1"/>
    <property type="molecule type" value="Genomic_DNA"/>
</dbReference>
<dbReference type="AlphaFoldDB" id="A0A6C0UDN4"/>
<evidence type="ECO:0000256" key="8">
    <source>
        <dbReference type="ARBA" id="ARBA00022692"/>
    </source>
</evidence>
<dbReference type="InterPro" id="IPR000014">
    <property type="entry name" value="PAS"/>
</dbReference>
<dbReference type="Proteomes" id="UP000465846">
    <property type="component" value="Chromosome"/>
</dbReference>
<evidence type="ECO:0000256" key="9">
    <source>
        <dbReference type="ARBA" id="ARBA00022737"/>
    </source>
</evidence>
<dbReference type="PANTHER" id="PTHR43304">
    <property type="entry name" value="PHYTOCHROME-LIKE PROTEIN CPH1"/>
    <property type="match status" value="1"/>
</dbReference>
<keyword evidence="9" id="KW-0677">Repeat</keyword>
<dbReference type="RefSeq" id="WP_163485540.1">
    <property type="nucleotide sequence ID" value="NZ_CP048739.1"/>
</dbReference>
<dbReference type="Gene3D" id="2.10.70.100">
    <property type="match status" value="1"/>
</dbReference>
<feature type="domain" description="PAS" evidence="15">
    <location>
        <begin position="40"/>
        <end position="75"/>
    </location>
</feature>